<feature type="compositionally biased region" description="Low complexity" evidence="2">
    <location>
        <begin position="900"/>
        <end position="909"/>
    </location>
</feature>
<evidence type="ECO:0000256" key="2">
    <source>
        <dbReference type="SAM" id="MobiDB-lite"/>
    </source>
</evidence>
<dbReference type="GeneID" id="40308578"/>
<feature type="compositionally biased region" description="Polar residues" evidence="2">
    <location>
        <begin position="218"/>
        <end position="230"/>
    </location>
</feature>
<feature type="region of interest" description="Disordered" evidence="2">
    <location>
        <begin position="565"/>
        <end position="594"/>
    </location>
</feature>
<feature type="compositionally biased region" description="Basic and acidic residues" evidence="2">
    <location>
        <begin position="829"/>
        <end position="850"/>
    </location>
</feature>
<dbReference type="GO" id="GO:0003723">
    <property type="term" value="F:RNA binding"/>
    <property type="evidence" value="ECO:0007669"/>
    <property type="project" value="UniProtKB-UniRule"/>
</dbReference>
<dbReference type="EMBL" id="NWUJ01000002">
    <property type="protein sequence ID" value="PFH37139.1"/>
    <property type="molecule type" value="Genomic_DNA"/>
</dbReference>
<evidence type="ECO:0000313" key="5">
    <source>
        <dbReference type="Proteomes" id="UP000224006"/>
    </source>
</evidence>
<dbReference type="PROSITE" id="PS50084">
    <property type="entry name" value="KH_TYPE_1"/>
    <property type="match status" value="1"/>
</dbReference>
<feature type="compositionally biased region" description="Low complexity" evidence="2">
    <location>
        <begin position="1275"/>
        <end position="1306"/>
    </location>
</feature>
<feature type="compositionally biased region" description="Basic residues" evidence="2">
    <location>
        <begin position="17"/>
        <end position="31"/>
    </location>
</feature>
<feature type="region of interest" description="Disordered" evidence="2">
    <location>
        <begin position="287"/>
        <end position="353"/>
    </location>
</feature>
<feature type="compositionally biased region" description="Polar residues" evidence="2">
    <location>
        <begin position="373"/>
        <end position="388"/>
    </location>
</feature>
<feature type="compositionally biased region" description="Basic and acidic residues" evidence="2">
    <location>
        <begin position="2068"/>
        <end position="2077"/>
    </location>
</feature>
<feature type="region of interest" description="Disordered" evidence="2">
    <location>
        <begin position="1941"/>
        <end position="2139"/>
    </location>
</feature>
<feature type="compositionally biased region" description="Basic and acidic residues" evidence="2">
    <location>
        <begin position="1669"/>
        <end position="1680"/>
    </location>
</feature>
<dbReference type="CDD" id="cd00105">
    <property type="entry name" value="KH-I"/>
    <property type="match status" value="1"/>
</dbReference>
<feature type="compositionally biased region" description="Low complexity" evidence="2">
    <location>
        <begin position="1"/>
        <end position="16"/>
    </location>
</feature>
<dbReference type="Gene3D" id="3.30.1370.10">
    <property type="entry name" value="K Homology domain, type 1"/>
    <property type="match status" value="1"/>
</dbReference>
<protein>
    <recommendedName>
        <fullName evidence="3">K Homology domain-containing protein</fullName>
    </recommendedName>
</protein>
<organism evidence="4 5">
    <name type="scientific">Besnoitia besnoiti</name>
    <name type="common">Apicomplexan protozoan</name>
    <dbReference type="NCBI Taxonomy" id="94643"/>
    <lineage>
        <taxon>Eukaryota</taxon>
        <taxon>Sar</taxon>
        <taxon>Alveolata</taxon>
        <taxon>Apicomplexa</taxon>
        <taxon>Conoidasida</taxon>
        <taxon>Coccidia</taxon>
        <taxon>Eucoccidiorida</taxon>
        <taxon>Eimeriorina</taxon>
        <taxon>Sarcocystidae</taxon>
        <taxon>Besnoitia</taxon>
    </lineage>
</organism>
<dbReference type="VEuPathDB" id="ToxoDB:BESB_035970"/>
<evidence type="ECO:0000259" key="3">
    <source>
        <dbReference type="Pfam" id="PF00013"/>
    </source>
</evidence>
<feature type="region of interest" description="Disordered" evidence="2">
    <location>
        <begin position="371"/>
        <end position="410"/>
    </location>
</feature>
<feature type="region of interest" description="Disordered" evidence="2">
    <location>
        <begin position="1824"/>
        <end position="1870"/>
    </location>
</feature>
<dbReference type="OrthoDB" id="331555at2759"/>
<dbReference type="InterPro" id="IPR004088">
    <property type="entry name" value="KH_dom_type_1"/>
</dbReference>
<feature type="region of interest" description="Disordered" evidence="2">
    <location>
        <begin position="525"/>
        <end position="546"/>
    </location>
</feature>
<dbReference type="Pfam" id="PF00013">
    <property type="entry name" value="KH_1"/>
    <property type="match status" value="1"/>
</dbReference>
<feature type="region of interest" description="Disordered" evidence="2">
    <location>
        <begin position="1777"/>
        <end position="1800"/>
    </location>
</feature>
<dbReference type="KEGG" id="bbes:BESB_035970"/>
<accession>A0A2A9MGV2</accession>
<feature type="region of interest" description="Disordered" evidence="2">
    <location>
        <begin position="1174"/>
        <end position="1204"/>
    </location>
</feature>
<comment type="caution">
    <text evidence="4">The sequence shown here is derived from an EMBL/GenBank/DDBJ whole genome shotgun (WGS) entry which is preliminary data.</text>
</comment>
<feature type="region of interest" description="Disordered" evidence="2">
    <location>
        <begin position="187"/>
        <end position="231"/>
    </location>
</feature>
<feature type="region of interest" description="Disordered" evidence="2">
    <location>
        <begin position="628"/>
        <end position="936"/>
    </location>
</feature>
<feature type="compositionally biased region" description="Basic and acidic residues" evidence="2">
    <location>
        <begin position="810"/>
        <end position="819"/>
    </location>
</feature>
<dbReference type="RefSeq" id="XP_029221148.1">
    <property type="nucleotide sequence ID" value="XM_029362183.1"/>
</dbReference>
<feature type="region of interest" description="Disordered" evidence="2">
    <location>
        <begin position="1"/>
        <end position="86"/>
    </location>
</feature>
<feature type="region of interest" description="Disordered" evidence="2">
    <location>
        <begin position="1275"/>
        <end position="1311"/>
    </location>
</feature>
<feature type="compositionally biased region" description="Polar residues" evidence="2">
    <location>
        <begin position="1784"/>
        <end position="1796"/>
    </location>
</feature>
<keyword evidence="5" id="KW-1185">Reference proteome</keyword>
<evidence type="ECO:0000313" key="4">
    <source>
        <dbReference type="EMBL" id="PFH37139.1"/>
    </source>
</evidence>
<keyword evidence="1" id="KW-0694">RNA-binding</keyword>
<evidence type="ECO:0000256" key="1">
    <source>
        <dbReference type="PROSITE-ProRule" id="PRU00117"/>
    </source>
</evidence>
<dbReference type="Proteomes" id="UP000224006">
    <property type="component" value="Chromosome II"/>
</dbReference>
<feature type="compositionally biased region" description="Basic and acidic residues" evidence="2">
    <location>
        <begin position="301"/>
        <end position="313"/>
    </location>
</feature>
<feature type="compositionally biased region" description="Acidic residues" evidence="2">
    <location>
        <begin position="877"/>
        <end position="886"/>
    </location>
</feature>
<feature type="compositionally biased region" description="Low complexity" evidence="2">
    <location>
        <begin position="770"/>
        <end position="797"/>
    </location>
</feature>
<dbReference type="SUPFAM" id="SSF54791">
    <property type="entry name" value="Eukaryotic type KH-domain (KH-domain type I)"/>
    <property type="match status" value="1"/>
</dbReference>
<feature type="compositionally biased region" description="Basic and acidic residues" evidence="2">
    <location>
        <begin position="1948"/>
        <end position="1961"/>
    </location>
</feature>
<feature type="compositionally biased region" description="Basic and acidic residues" evidence="2">
    <location>
        <begin position="1190"/>
        <end position="1203"/>
    </location>
</feature>
<feature type="domain" description="K Homology" evidence="3">
    <location>
        <begin position="1037"/>
        <end position="1093"/>
    </location>
</feature>
<dbReference type="InterPro" id="IPR036612">
    <property type="entry name" value="KH_dom_type_1_sf"/>
</dbReference>
<feature type="compositionally biased region" description="Basic and acidic residues" evidence="2">
    <location>
        <begin position="329"/>
        <end position="341"/>
    </location>
</feature>
<proteinExistence type="predicted"/>
<reference evidence="4 5" key="1">
    <citation type="submission" date="2017-09" db="EMBL/GenBank/DDBJ databases">
        <title>Genome sequencing of Besnoitia besnoiti strain Bb-Ger1.</title>
        <authorList>
            <person name="Schares G."/>
            <person name="Venepally P."/>
            <person name="Lorenzi H.A."/>
        </authorList>
    </citation>
    <scope>NUCLEOTIDE SEQUENCE [LARGE SCALE GENOMIC DNA]</scope>
    <source>
        <strain evidence="4 5">Bb-Ger1</strain>
    </source>
</reference>
<feature type="region of interest" description="Disordered" evidence="2">
    <location>
        <begin position="2155"/>
        <end position="2199"/>
    </location>
</feature>
<feature type="compositionally biased region" description="Gly residues" evidence="2">
    <location>
        <begin position="758"/>
        <end position="769"/>
    </location>
</feature>
<sequence>MDRGYSRASGRGGRASATRRGHERGTHHKPYSARCAGSRNECPRGRRSYHSTKWPGASCSRCPAATDSRHHTTAAAPPGAAKEKLASFSPSPLSARFASPSAKPESCCGRIGQCARLAPVDKKDGAGSSSGPVGPQLTPVNQRVEVVLPGQEHRGRRYLGFLVDVNAATNEAYIQFSGSACPPWSSSSGSAPVHPCPRGTPLPDLGASASPTLDAVPFTSQQTPSFNSSVRDTDQSEKQLGAFFSAIRAALTPAVQAPQKHAFLPFWISASYVTLAGSRFRAKAEEVTKEKKRAASFPQEGGDRDGEELRDQPRSLPATDGASSGEVDSSAKTEKRWKPGDLTEVFRPSTPSTPAHFATARILSCLPAGASASRLSPSHSQRDSQPGETTAPPEDCPHLGRDPVSVPPSPRHFRVRLLSQPPVEVTVLSTCLRDVRHDKSPAEAKLPGAASSSPDPAAVDTEISARVHNTLAEDGVRCPSNPLADVPLSALLPSLCRESVPVPVETVRWLVAMCASERSDWKQALKGSASDTGTSPCHSAEGPLNEDGVKEAIAMVVQALRGRDPAADGACGGEEAGETTEAPEQKRDESSCTQGLVAVTVLMETTGGTMNDDDNDQAESRSLGAALQTAEVDTQDDSSDRRDSCTGGFLDVDQHTPPRVPSSSSLSEDARSPPCQPRSCSATPPLFFHSPEPYPDVRRPSPAQPLQPRSSAFADGALSEAAVLSAAGETPSLPETSELTPDGAACDAASPESPGTGEMPGSGSSGESGGSALSREGASSRESLPSVGSSSRRSTASDTEPARTRCCGCGERDPAADREDGVDELDNDSEARPFKRQSQGKDERENRTELQEAAADEAEARSQSEGGPGGSVASADAAEETPEEEEGHTGFPSQARKHSASSLSAAALSGDEAKDPISANAMQTSHPSCLENKEKRAGEATTSFFLPLTSSPGKQAERAEGDLHQGQHRDDEELGGQVVLLGFDKSTLERLKALLKCAMKRDEQGPLFHERRERRLKFLEERTASCVASCIEYKAKETVGLIIGRQGERLEKLAKRFQVEIRVFPQEEDGATRRVRIYGSSRQAVEDALAEIQFLSAKYFLYPASYVNRGSPGSGECSEAEGRGGALDASGLGGTVIPCPSDRAEKGTHSSKVGDDGHFRETAHSYSPTFFAPVGTQRSKCSSSRSRQARSHEAEAERERDEAAEVSLIERQVATLKKEMGSKSPFLRQVTATAGLLEAWFDEASSAVVLFGLRKHISAAVGLLDAHVTRLLHQRPSGRTSSSSLGCSLPHDTPSSASAPSSGTSSRKSVPTSACGRRAACSAAFSPAPFGAPSQAPRAGFPLPSSCARGTRASSVRSAASSASSPRHQLAAQARCAHYTGEVGDCRSSVTASPPPKPCFFHSSSDFLYPSLPPFATRDAFSVCSSSPFFQPSPESGTTRTTRAVSPLTSASSYIPSTSPNSSCLSAAAVAASASSNATGRSCFAHNHPSVEFSASQDWAACSSFSDEYEKGQQELSRSMGPLPLCSENMNQATRQLLQHFCKALATPQHTPPPRSMASSPIPTSSSLFSVQPSPVCGSLQDMCPSRRAAHEDLHRCAFPGANCANKCRKSDREDPLSRGGTKTASFADPCRPCLASRDSVLVRNSCGSDNSGDFNGLLSQTVGSEQTQCRKQDGEKPREPCVPCKAASNSLSSGQKREDSYFLEPKLLLPGSGETSDRTSEELLHAQRNEDAFRGNQTAVQGAGGGVSRPDELRSSKEAEILLSHLWNLKAILSKESRDRTNSSRPPQTTSQLGSPSEPLTEDCIARLRTYLANALAATPPGLAGDAAGGRHMSPASGPSAPVGDSHHQEEGLRFGGRPPPCHCSTNEERRLSSVAGPFAGYMQGGYPLNTGIPSISRTFAAAQRQADHGGCVADRRSLPTPAAPEVLLGQALQPTEPLWFGVPSQVDKDAAASEQRDDAPSEDAGSPGECCKLLPGAGAPQMESEPGDVAGSDSPRGADKTENSEDSSQASQLLGECAAERKANEQSGQKRGPAAQREAISLPACFPVASQSVQGKKSRACSSKCGMRDGTREANVEEQVGEDVRQKEGEDSPSSTTQAPRSGLPSVRDPISRASSSSSSSNTTPFACSCSSFSTCGSSCPDLLKLEKAISLSKAKGSAGSRRLQQGRGGLQKRKRDAGVTEGKGSDGCTPCHSSTT</sequence>
<feature type="region of interest" description="Disordered" evidence="2">
    <location>
        <begin position="1666"/>
        <end position="1699"/>
    </location>
</feature>
<gene>
    <name evidence="4" type="ORF">BESB_035970</name>
</gene>
<name>A0A2A9MGV2_BESBE</name>
<feature type="compositionally biased region" description="Low complexity" evidence="2">
    <location>
        <begin position="2130"/>
        <end position="2139"/>
    </location>
</feature>